<dbReference type="InterPro" id="IPR005135">
    <property type="entry name" value="Endo/exonuclease/phosphatase"/>
</dbReference>
<evidence type="ECO:0000313" key="2">
    <source>
        <dbReference type="EMBL" id="GAU90736.1"/>
    </source>
</evidence>
<dbReference type="GO" id="GO:0007508">
    <property type="term" value="P:larval heart development"/>
    <property type="evidence" value="ECO:0007669"/>
    <property type="project" value="TreeGrafter"/>
</dbReference>
<dbReference type="OrthoDB" id="426210at2759"/>
<dbReference type="PANTHER" id="PTHR33395">
    <property type="entry name" value="TRANSCRIPTASE, PUTATIVE-RELATED-RELATED"/>
    <property type="match status" value="1"/>
</dbReference>
<comment type="caution">
    <text evidence="2">The sequence shown here is derived from an EMBL/GenBank/DDBJ whole genome shotgun (WGS) entry which is preliminary data.</text>
</comment>
<proteinExistence type="predicted"/>
<dbReference type="Proteomes" id="UP000186922">
    <property type="component" value="Unassembled WGS sequence"/>
</dbReference>
<dbReference type="GO" id="GO:0061343">
    <property type="term" value="P:cell adhesion involved in heart morphogenesis"/>
    <property type="evidence" value="ECO:0007669"/>
    <property type="project" value="TreeGrafter"/>
</dbReference>
<dbReference type="Gene3D" id="3.60.10.10">
    <property type="entry name" value="Endonuclease/exonuclease/phosphatase"/>
    <property type="match status" value="1"/>
</dbReference>
<evidence type="ECO:0000313" key="3">
    <source>
        <dbReference type="Proteomes" id="UP000186922"/>
    </source>
</evidence>
<accession>A0A1D1ULY3</accession>
<organism evidence="2 3">
    <name type="scientific">Ramazzottius varieornatus</name>
    <name type="common">Water bear</name>
    <name type="synonym">Tardigrade</name>
    <dbReference type="NCBI Taxonomy" id="947166"/>
    <lineage>
        <taxon>Eukaryota</taxon>
        <taxon>Metazoa</taxon>
        <taxon>Ecdysozoa</taxon>
        <taxon>Tardigrada</taxon>
        <taxon>Eutardigrada</taxon>
        <taxon>Parachela</taxon>
        <taxon>Hypsibioidea</taxon>
        <taxon>Ramazzottiidae</taxon>
        <taxon>Ramazzottius</taxon>
    </lineage>
</organism>
<dbReference type="EMBL" id="BDGG01000001">
    <property type="protein sequence ID" value="GAU90736.1"/>
    <property type="molecule type" value="Genomic_DNA"/>
</dbReference>
<dbReference type="Pfam" id="PF14529">
    <property type="entry name" value="Exo_endo_phos_2"/>
    <property type="match status" value="1"/>
</dbReference>
<feature type="domain" description="Endonuclease/exonuclease/phosphatase" evidence="1">
    <location>
        <begin position="10"/>
        <end position="93"/>
    </location>
</feature>
<name>A0A1D1ULY3_RAMVA</name>
<evidence type="ECO:0000259" key="1">
    <source>
        <dbReference type="Pfam" id="PF14529"/>
    </source>
</evidence>
<keyword evidence="3" id="KW-1185">Reference proteome</keyword>
<gene>
    <name evidence="2" type="primary">RvY_03113-1</name>
    <name evidence="2" type="synonym">RvY_03113.1</name>
    <name evidence="2" type="ORF">RvY_03113</name>
</gene>
<reference evidence="2 3" key="1">
    <citation type="journal article" date="2016" name="Nat. Commun.">
        <title>Extremotolerant tardigrade genome and improved radiotolerance of human cultured cells by tardigrade-unique protein.</title>
        <authorList>
            <person name="Hashimoto T."/>
            <person name="Horikawa D.D."/>
            <person name="Saito Y."/>
            <person name="Kuwahara H."/>
            <person name="Kozuka-Hata H."/>
            <person name="Shin-I T."/>
            <person name="Minakuchi Y."/>
            <person name="Ohishi K."/>
            <person name="Motoyama A."/>
            <person name="Aizu T."/>
            <person name="Enomoto A."/>
            <person name="Kondo K."/>
            <person name="Tanaka S."/>
            <person name="Hara Y."/>
            <person name="Koshikawa S."/>
            <person name="Sagara H."/>
            <person name="Miura T."/>
            <person name="Yokobori S."/>
            <person name="Miyagawa K."/>
            <person name="Suzuki Y."/>
            <person name="Kubo T."/>
            <person name="Oyama M."/>
            <person name="Kohara Y."/>
            <person name="Fujiyama A."/>
            <person name="Arakawa K."/>
            <person name="Katayama T."/>
            <person name="Toyoda A."/>
            <person name="Kunieda T."/>
        </authorList>
    </citation>
    <scope>NUCLEOTIDE SEQUENCE [LARGE SCALE GENOMIC DNA]</scope>
    <source>
        <strain evidence="2 3">YOKOZUNA-1</strain>
    </source>
</reference>
<dbReference type="PANTHER" id="PTHR33395:SF22">
    <property type="entry name" value="REVERSE TRANSCRIPTASE DOMAIN-CONTAINING PROTEIN"/>
    <property type="match status" value="1"/>
</dbReference>
<sequence>MERIPPHLRRNILVLGDFNSPNISWSNKASGSSERERDLLSLQSEFRLWQKVRQITSEREKCCSSLDLVFVSQLSLIRNVRTIKPPAATNDHHGLQFFLMLMTPKFVLKSRKRWKVDDVTSTEFRRMLASVDWNSMFDVQCDSDVAVSAFQEKFLSAASSCFQLKTVGSRRFLRPSLSATVAEYPRKCRGAYQKWRWSKDPADQTAWKALEAQKKRLILRDKHCRLSNIAISSRRNATAVWKYVRKNTVCSPIPPIPVPGSDNRYSVYPQDKA</sequence>
<dbReference type="STRING" id="947166.A0A1D1ULY3"/>
<protein>
    <recommendedName>
        <fullName evidence="1">Endonuclease/exonuclease/phosphatase domain-containing protein</fullName>
    </recommendedName>
</protein>
<dbReference type="GO" id="GO:0031012">
    <property type="term" value="C:extracellular matrix"/>
    <property type="evidence" value="ECO:0007669"/>
    <property type="project" value="TreeGrafter"/>
</dbReference>
<dbReference type="InterPro" id="IPR036691">
    <property type="entry name" value="Endo/exonu/phosph_ase_sf"/>
</dbReference>
<dbReference type="GO" id="GO:0003824">
    <property type="term" value="F:catalytic activity"/>
    <property type="evidence" value="ECO:0007669"/>
    <property type="project" value="InterPro"/>
</dbReference>
<dbReference type="SUPFAM" id="SSF56219">
    <property type="entry name" value="DNase I-like"/>
    <property type="match status" value="1"/>
</dbReference>
<dbReference type="AlphaFoldDB" id="A0A1D1ULY3"/>